<comment type="caution">
    <text evidence="9">The sequence shown here is derived from an EMBL/GenBank/DDBJ whole genome shotgun (WGS) entry which is preliminary data.</text>
</comment>
<comment type="similarity">
    <text evidence="2 8">Belongs to the 4-toluene sulfonate uptake permease (TSUP) (TC 2.A.102) family.</text>
</comment>
<name>A0ABT1R092_9HYPH</name>
<evidence type="ECO:0000313" key="10">
    <source>
        <dbReference type="Proteomes" id="UP000996601"/>
    </source>
</evidence>
<keyword evidence="3" id="KW-0813">Transport</keyword>
<protein>
    <recommendedName>
        <fullName evidence="8">Probable membrane transporter protein</fullName>
    </recommendedName>
</protein>
<dbReference type="EMBL" id="WHSB02000001">
    <property type="protein sequence ID" value="MCQ4628597.1"/>
    <property type="molecule type" value="Genomic_DNA"/>
</dbReference>
<reference evidence="9" key="1">
    <citation type="submission" date="2021-07" db="EMBL/GenBank/DDBJ databases">
        <title>Shinella sp. nov., a novel member of the genus Shinella from water.</title>
        <authorList>
            <person name="Deng Y."/>
        </authorList>
    </citation>
    <scope>NUCLEOTIDE SEQUENCE</scope>
    <source>
        <strain evidence="9">CPCC 100929</strain>
    </source>
</reference>
<evidence type="ECO:0000256" key="7">
    <source>
        <dbReference type="ARBA" id="ARBA00023136"/>
    </source>
</evidence>
<evidence type="ECO:0000256" key="5">
    <source>
        <dbReference type="ARBA" id="ARBA00022692"/>
    </source>
</evidence>
<evidence type="ECO:0000256" key="2">
    <source>
        <dbReference type="ARBA" id="ARBA00009142"/>
    </source>
</evidence>
<keyword evidence="7 8" id="KW-0472">Membrane</keyword>
<evidence type="ECO:0000256" key="3">
    <source>
        <dbReference type="ARBA" id="ARBA00022448"/>
    </source>
</evidence>
<dbReference type="Proteomes" id="UP000996601">
    <property type="component" value="Unassembled WGS sequence"/>
</dbReference>
<evidence type="ECO:0000256" key="1">
    <source>
        <dbReference type="ARBA" id="ARBA00004651"/>
    </source>
</evidence>
<dbReference type="PANTHER" id="PTHR30269:SF32">
    <property type="entry name" value="MEMBRANE TRANSPORTER PROTEIN-RELATED"/>
    <property type="match status" value="1"/>
</dbReference>
<dbReference type="RefSeq" id="WP_256114643.1">
    <property type="nucleotide sequence ID" value="NZ_WHSB02000001.1"/>
</dbReference>
<evidence type="ECO:0000313" key="9">
    <source>
        <dbReference type="EMBL" id="MCQ4628597.1"/>
    </source>
</evidence>
<feature type="transmembrane region" description="Helical" evidence="8">
    <location>
        <begin position="101"/>
        <end position="119"/>
    </location>
</feature>
<proteinExistence type="inferred from homology"/>
<keyword evidence="6 8" id="KW-1133">Transmembrane helix</keyword>
<dbReference type="PANTHER" id="PTHR30269">
    <property type="entry name" value="TRANSMEMBRANE PROTEIN YFCA"/>
    <property type="match status" value="1"/>
</dbReference>
<feature type="transmembrane region" description="Helical" evidence="8">
    <location>
        <begin position="230"/>
        <end position="248"/>
    </location>
</feature>
<evidence type="ECO:0000256" key="4">
    <source>
        <dbReference type="ARBA" id="ARBA00022475"/>
    </source>
</evidence>
<feature type="transmembrane region" description="Helical" evidence="8">
    <location>
        <begin position="168"/>
        <end position="188"/>
    </location>
</feature>
<feature type="transmembrane region" description="Helical" evidence="8">
    <location>
        <begin position="32"/>
        <end position="55"/>
    </location>
</feature>
<feature type="transmembrane region" description="Helical" evidence="8">
    <location>
        <begin position="131"/>
        <end position="156"/>
    </location>
</feature>
<accession>A0ABT1R092</accession>
<keyword evidence="10" id="KW-1185">Reference proteome</keyword>
<keyword evidence="5 8" id="KW-0812">Transmembrane</keyword>
<dbReference type="Pfam" id="PF01925">
    <property type="entry name" value="TauE"/>
    <property type="match status" value="1"/>
</dbReference>
<evidence type="ECO:0000256" key="6">
    <source>
        <dbReference type="ARBA" id="ARBA00022989"/>
    </source>
</evidence>
<dbReference type="InterPro" id="IPR002781">
    <property type="entry name" value="TM_pro_TauE-like"/>
</dbReference>
<keyword evidence="4 8" id="KW-1003">Cell membrane</keyword>
<gene>
    <name evidence="9" type="ORF">GB927_001040</name>
</gene>
<feature type="transmembrane region" description="Helical" evidence="8">
    <location>
        <begin position="75"/>
        <end position="94"/>
    </location>
</feature>
<organism evidence="9 10">
    <name type="scientific">Shinella lacus</name>
    <dbReference type="NCBI Taxonomy" id="2654216"/>
    <lineage>
        <taxon>Bacteria</taxon>
        <taxon>Pseudomonadati</taxon>
        <taxon>Pseudomonadota</taxon>
        <taxon>Alphaproteobacteria</taxon>
        <taxon>Hyphomicrobiales</taxon>
        <taxon>Rhizobiaceae</taxon>
        <taxon>Shinella</taxon>
    </lineage>
</organism>
<evidence type="ECO:0000256" key="8">
    <source>
        <dbReference type="RuleBase" id="RU363041"/>
    </source>
</evidence>
<comment type="subcellular location">
    <subcellularLocation>
        <location evidence="1 8">Cell membrane</location>
        <topology evidence="1 8">Multi-pass membrane protein</topology>
    </subcellularLocation>
</comment>
<sequence length="250" mass="26063">MEQSETTFLIITAAFFVAGLVKGVTGMGLPTVAMGILGGLLSPLTAAALLLIPSLVTNVWQLLAGRHLKALLLRLWPMLAAISLGTLAGSVLLASGETDRTTVALGLTLAAYSAYTLLARQHRVPPGWQAWASPVVGLATGLFTGATGVFVIPAVPYLQALGLERDELVQALGLSFTVSTIALGLALFLHGTLPMADLKASMLAIAPALAGMFAGQALRTRISPSAFRRGFLLCMLGLGLEMALRPLFFP</sequence>
<dbReference type="InterPro" id="IPR052017">
    <property type="entry name" value="TSUP"/>
</dbReference>
<feature type="transmembrane region" description="Helical" evidence="8">
    <location>
        <begin position="6"/>
        <end position="25"/>
    </location>
</feature>